<dbReference type="GO" id="GO:0043021">
    <property type="term" value="F:ribonucleoprotein complex binding"/>
    <property type="evidence" value="ECO:0007669"/>
    <property type="project" value="TreeGrafter"/>
</dbReference>
<keyword evidence="3" id="KW-0687">Ribonucleoprotein</keyword>
<dbReference type="GO" id="GO:0002181">
    <property type="term" value="P:cytoplasmic translation"/>
    <property type="evidence" value="ECO:0007669"/>
    <property type="project" value="TreeGrafter"/>
</dbReference>
<dbReference type="CDD" id="cd05831">
    <property type="entry name" value="Ribosomal_P1"/>
    <property type="match status" value="1"/>
</dbReference>
<dbReference type="GO" id="GO:0030295">
    <property type="term" value="F:protein kinase activator activity"/>
    <property type="evidence" value="ECO:0007669"/>
    <property type="project" value="TreeGrafter"/>
</dbReference>
<protein>
    <submittedName>
        <fullName evidence="5">60S acidic ribosomal protein P1, putative</fullName>
    </submittedName>
</protein>
<reference evidence="5" key="1">
    <citation type="submission" date="2013-10" db="EMBL/GenBank/DDBJ databases">
        <title>Genomic analysis of the causative agents of coccidiosis in chickens.</title>
        <authorList>
            <person name="Reid A.J."/>
            <person name="Blake D."/>
            <person name="Billington K."/>
            <person name="Browne H."/>
            <person name="Dunn M."/>
            <person name="Hung S."/>
            <person name="Kawahara F."/>
            <person name="Miranda-Saavedra D."/>
            <person name="Mourier T."/>
            <person name="Nagra H."/>
            <person name="Otto T.D."/>
            <person name="Rawlings N."/>
            <person name="Sanchez A."/>
            <person name="Sanders M."/>
            <person name="Subramaniam C."/>
            <person name="Tay Y."/>
            <person name="Dear P."/>
            <person name="Doerig C."/>
            <person name="Gruber A."/>
            <person name="Parkinson J."/>
            <person name="Shirley M."/>
            <person name="Wan K.L."/>
            <person name="Berriman M."/>
            <person name="Tomley F."/>
            <person name="Pain A."/>
        </authorList>
    </citation>
    <scope>NUCLEOTIDE SEQUENCE [LARGE SCALE GENOMIC DNA]</scope>
    <source>
        <strain evidence="5">Houghton</strain>
    </source>
</reference>
<dbReference type="VEuPathDB" id="ToxoDB:EMH_0097450"/>
<dbReference type="PANTHER" id="PTHR45696:SF10">
    <property type="entry name" value="LARGE RIBOSOMAL SUBUNIT PROTEIN P1"/>
    <property type="match status" value="1"/>
</dbReference>
<evidence type="ECO:0000256" key="3">
    <source>
        <dbReference type="ARBA" id="ARBA00023274"/>
    </source>
</evidence>
<evidence type="ECO:0000256" key="4">
    <source>
        <dbReference type="SAM" id="MobiDB-lite"/>
    </source>
</evidence>
<dbReference type="GeneID" id="25383737"/>
<dbReference type="GO" id="GO:0022625">
    <property type="term" value="C:cytosolic large ribosomal subunit"/>
    <property type="evidence" value="ECO:0007669"/>
    <property type="project" value="TreeGrafter"/>
</dbReference>
<reference evidence="5" key="2">
    <citation type="submission" date="2013-10" db="EMBL/GenBank/DDBJ databases">
        <authorList>
            <person name="Aslett M."/>
        </authorList>
    </citation>
    <scope>NUCLEOTIDE SEQUENCE [LARGE SCALE GENOMIC DNA]</scope>
    <source>
        <strain evidence="5">Houghton</strain>
    </source>
</reference>
<evidence type="ECO:0000256" key="1">
    <source>
        <dbReference type="ARBA" id="ARBA00005436"/>
    </source>
</evidence>
<dbReference type="Gene3D" id="1.10.10.1410">
    <property type="match status" value="1"/>
</dbReference>
<proteinExistence type="inferred from homology"/>
<dbReference type="PANTHER" id="PTHR45696">
    <property type="entry name" value="60S ACIDIC RIBOSOMAL PROTEIN P1"/>
    <property type="match status" value="1"/>
</dbReference>
<evidence type="ECO:0000313" key="6">
    <source>
        <dbReference type="Proteomes" id="UP000030744"/>
    </source>
</evidence>
<dbReference type="HAMAP" id="MF_01478">
    <property type="entry name" value="Ribosomal_L12_arch"/>
    <property type="match status" value="1"/>
</dbReference>
<dbReference type="Proteomes" id="UP000030744">
    <property type="component" value="Unassembled WGS sequence"/>
</dbReference>
<dbReference type="GO" id="GO:0003735">
    <property type="term" value="F:structural constituent of ribosome"/>
    <property type="evidence" value="ECO:0007669"/>
    <property type="project" value="InterPro"/>
</dbReference>
<dbReference type="InterPro" id="IPR027534">
    <property type="entry name" value="Ribosomal_P1/P2"/>
</dbReference>
<feature type="region of interest" description="Disordered" evidence="4">
    <location>
        <begin position="89"/>
        <end position="124"/>
    </location>
</feature>
<dbReference type="OrthoDB" id="2194681at2759"/>
<organism evidence="5 6">
    <name type="scientific">Eimeria mitis</name>
    <dbReference type="NCBI Taxonomy" id="44415"/>
    <lineage>
        <taxon>Eukaryota</taxon>
        <taxon>Sar</taxon>
        <taxon>Alveolata</taxon>
        <taxon>Apicomplexa</taxon>
        <taxon>Conoidasida</taxon>
        <taxon>Coccidia</taxon>
        <taxon>Eucoccidiorida</taxon>
        <taxon>Eimeriorina</taxon>
        <taxon>Eimeriidae</taxon>
        <taxon>Eimeria</taxon>
    </lineage>
</organism>
<dbReference type="Pfam" id="PF00428">
    <property type="entry name" value="Ribosomal_60s"/>
    <property type="match status" value="1"/>
</dbReference>
<dbReference type="EMBL" id="HG685655">
    <property type="protein sequence ID" value="CDJ33783.1"/>
    <property type="molecule type" value="Genomic_DNA"/>
</dbReference>
<accession>U6KE79</accession>
<name>U6KE79_9EIME</name>
<keyword evidence="6" id="KW-1185">Reference proteome</keyword>
<dbReference type="FunFam" id="1.10.10.1410:FF:000001">
    <property type="entry name" value="60S acidic ribosomal protein P1"/>
    <property type="match status" value="1"/>
</dbReference>
<keyword evidence="2 5" id="KW-0689">Ribosomal protein</keyword>
<gene>
    <name evidence="5" type="ORF">EMH_0097450</name>
</gene>
<dbReference type="RefSeq" id="XP_013356346.1">
    <property type="nucleotide sequence ID" value="XM_013500892.1"/>
</dbReference>
<dbReference type="InterPro" id="IPR038716">
    <property type="entry name" value="P1/P2_N_sf"/>
</dbReference>
<comment type="similarity">
    <text evidence="1">Belongs to the eukaryotic ribosomal protein P1/P2 family.</text>
</comment>
<dbReference type="AlphaFoldDB" id="U6KE79"/>
<evidence type="ECO:0000256" key="2">
    <source>
        <dbReference type="ARBA" id="ARBA00022980"/>
    </source>
</evidence>
<sequence length="124" mass="12463">MAAVPTSSLSDNQRQELLCTYACLILSDEGMEISAENIQKLVTAAGGSVEPYMPGLFARALKNHKVEDLIAGAGSAAAAAAPAAAAAAPAAAGGGAPAEKGGKPAKQEEPEEEEDADMGFSLFD</sequence>
<evidence type="ECO:0000313" key="5">
    <source>
        <dbReference type="EMBL" id="CDJ33783.1"/>
    </source>
</evidence>
<dbReference type="GO" id="GO:0006414">
    <property type="term" value="P:translational elongation"/>
    <property type="evidence" value="ECO:0007669"/>
    <property type="project" value="InterPro"/>
</dbReference>